<sequence length="56" mass="6522">MYPLFLKIYPVNRMCKMLASICLNAKKGRFARSTKQPHPCSSSFGSLRHRQNCQLY</sequence>
<protein>
    <submittedName>
        <fullName evidence="2">Uncharacterized protein</fullName>
    </submittedName>
</protein>
<dbReference type="AlphaFoldDB" id="C0E9X1"/>
<organism evidence="2 3">
    <name type="scientific">[Clostridium] methylpentosum DSM 5476</name>
    <dbReference type="NCBI Taxonomy" id="537013"/>
    <lineage>
        <taxon>Bacteria</taxon>
        <taxon>Bacillati</taxon>
        <taxon>Bacillota</taxon>
        <taxon>Clostridia</taxon>
        <taxon>Eubacteriales</taxon>
        <taxon>Oscillospiraceae</taxon>
        <taxon>Oscillospiraceae incertae sedis</taxon>
    </lineage>
</organism>
<name>C0E9X1_9FIRM</name>
<feature type="compositionally biased region" description="Polar residues" evidence="1">
    <location>
        <begin position="33"/>
        <end position="45"/>
    </location>
</feature>
<feature type="region of interest" description="Disordered" evidence="1">
    <location>
        <begin position="32"/>
        <end position="56"/>
    </location>
</feature>
<dbReference type="EMBL" id="ACEC01000025">
    <property type="protein sequence ID" value="EEG31726.1"/>
    <property type="molecule type" value="Genomic_DNA"/>
</dbReference>
<keyword evidence="3" id="KW-1185">Reference proteome</keyword>
<reference evidence="2 3" key="2">
    <citation type="submission" date="2009-02" db="EMBL/GenBank/DDBJ databases">
        <title>Draft genome sequence of Clostridium methylpentosum (DSM 5476).</title>
        <authorList>
            <person name="Sudarsanam P."/>
            <person name="Ley R."/>
            <person name="Guruge J."/>
            <person name="Turnbaugh P.J."/>
            <person name="Mahowald M."/>
            <person name="Liep D."/>
            <person name="Gordon J."/>
        </authorList>
    </citation>
    <scope>NUCLEOTIDE SEQUENCE [LARGE SCALE GENOMIC DNA]</scope>
    <source>
        <strain evidence="2 3">DSM 5476</strain>
    </source>
</reference>
<proteinExistence type="predicted"/>
<evidence type="ECO:0000313" key="2">
    <source>
        <dbReference type="EMBL" id="EEG31726.1"/>
    </source>
</evidence>
<evidence type="ECO:0000256" key="1">
    <source>
        <dbReference type="SAM" id="MobiDB-lite"/>
    </source>
</evidence>
<dbReference type="Proteomes" id="UP000003340">
    <property type="component" value="Unassembled WGS sequence"/>
</dbReference>
<gene>
    <name evidence="2" type="ORF">CLOSTMETH_00623</name>
</gene>
<reference evidence="2 3" key="1">
    <citation type="submission" date="2009-01" db="EMBL/GenBank/DDBJ databases">
        <authorList>
            <person name="Fulton L."/>
            <person name="Clifton S."/>
            <person name="Fulton B."/>
            <person name="Xu J."/>
            <person name="Minx P."/>
            <person name="Pepin K.H."/>
            <person name="Johnson M."/>
            <person name="Bhonagiri V."/>
            <person name="Nash W.E."/>
            <person name="Mardis E.R."/>
            <person name="Wilson R.K."/>
        </authorList>
    </citation>
    <scope>NUCLEOTIDE SEQUENCE [LARGE SCALE GENOMIC DNA]</scope>
    <source>
        <strain evidence="2 3">DSM 5476</strain>
    </source>
</reference>
<feature type="compositionally biased region" description="Basic residues" evidence="1">
    <location>
        <begin position="47"/>
        <end position="56"/>
    </location>
</feature>
<accession>C0E9X1</accession>
<comment type="caution">
    <text evidence="2">The sequence shown here is derived from an EMBL/GenBank/DDBJ whole genome shotgun (WGS) entry which is preliminary data.</text>
</comment>
<evidence type="ECO:0000313" key="3">
    <source>
        <dbReference type="Proteomes" id="UP000003340"/>
    </source>
</evidence>
<dbReference type="HOGENOM" id="CLU_3006128_0_0_9"/>